<proteinExistence type="predicted"/>
<dbReference type="Proteomes" id="UP000499080">
    <property type="component" value="Unassembled WGS sequence"/>
</dbReference>
<evidence type="ECO:0000313" key="2">
    <source>
        <dbReference type="Proteomes" id="UP000499080"/>
    </source>
</evidence>
<reference evidence="1 2" key="1">
    <citation type="journal article" date="2019" name="Sci. Rep.">
        <title>Orb-weaving spider Araneus ventricosus genome elucidates the spidroin gene catalogue.</title>
        <authorList>
            <person name="Kono N."/>
            <person name="Nakamura H."/>
            <person name="Ohtoshi R."/>
            <person name="Moran D.A.P."/>
            <person name="Shinohara A."/>
            <person name="Yoshida Y."/>
            <person name="Fujiwara M."/>
            <person name="Mori M."/>
            <person name="Tomita M."/>
            <person name="Arakawa K."/>
        </authorList>
    </citation>
    <scope>NUCLEOTIDE SEQUENCE [LARGE SCALE GENOMIC DNA]</scope>
</reference>
<protein>
    <submittedName>
        <fullName evidence="1">Uncharacterized protein</fullName>
    </submittedName>
</protein>
<comment type="caution">
    <text evidence="1">The sequence shown here is derived from an EMBL/GenBank/DDBJ whole genome shotgun (WGS) entry which is preliminary data.</text>
</comment>
<organism evidence="1 2">
    <name type="scientific">Araneus ventricosus</name>
    <name type="common">Orbweaver spider</name>
    <name type="synonym">Epeira ventricosa</name>
    <dbReference type="NCBI Taxonomy" id="182803"/>
    <lineage>
        <taxon>Eukaryota</taxon>
        <taxon>Metazoa</taxon>
        <taxon>Ecdysozoa</taxon>
        <taxon>Arthropoda</taxon>
        <taxon>Chelicerata</taxon>
        <taxon>Arachnida</taxon>
        <taxon>Araneae</taxon>
        <taxon>Araneomorphae</taxon>
        <taxon>Entelegynae</taxon>
        <taxon>Araneoidea</taxon>
        <taxon>Araneidae</taxon>
        <taxon>Araneus</taxon>
    </lineage>
</organism>
<gene>
    <name evidence="1" type="ORF">AVEN_55647_1</name>
</gene>
<keyword evidence="2" id="KW-1185">Reference proteome</keyword>
<dbReference type="OrthoDB" id="8065135at2759"/>
<dbReference type="AlphaFoldDB" id="A0A4Y2IIB2"/>
<accession>A0A4Y2IIB2</accession>
<evidence type="ECO:0000313" key="1">
    <source>
        <dbReference type="EMBL" id="GBM77521.1"/>
    </source>
</evidence>
<sequence length="167" mass="19828">MRPVYTGLSPHFTTQSRITICPVFKSRNRSTNAYLQVRNIDIDNTETLFNQFLYLKEYLEKNDTHQNCGATMNLSMEDKWLKPFADRKYIDEKSCPIKLGKNAFTIRAHNANVERIFPLISTQWSDERNRLSVEQIEAILICRYNFKMTCAHFYNYEKENDIIKKVR</sequence>
<dbReference type="EMBL" id="BGPR01002695">
    <property type="protein sequence ID" value="GBM77521.1"/>
    <property type="molecule type" value="Genomic_DNA"/>
</dbReference>
<name>A0A4Y2IIB2_ARAVE</name>